<keyword evidence="1" id="KW-0812">Transmembrane</keyword>
<evidence type="ECO:0000313" key="4">
    <source>
        <dbReference type="Proteomes" id="UP000198876"/>
    </source>
</evidence>
<dbReference type="NCBIfam" id="TIGR02537">
    <property type="entry name" value="arch_flag_Nterm"/>
    <property type="match status" value="1"/>
</dbReference>
<gene>
    <name evidence="3" type="ORF">SAMN04488063_1918</name>
</gene>
<dbReference type="EMBL" id="FOOQ01000002">
    <property type="protein sequence ID" value="SFG39924.1"/>
    <property type="molecule type" value="Genomic_DNA"/>
</dbReference>
<dbReference type="OrthoDB" id="240763at2157"/>
<accession>A0A1I2RGY9</accession>
<dbReference type="Proteomes" id="UP000198876">
    <property type="component" value="Unassembled WGS sequence"/>
</dbReference>
<keyword evidence="3" id="KW-0966">Cell projection</keyword>
<dbReference type="Pfam" id="PF07790">
    <property type="entry name" value="Pilin_N"/>
    <property type="match status" value="1"/>
</dbReference>
<dbReference type="RefSeq" id="WP_092891585.1">
    <property type="nucleotide sequence ID" value="NZ_FOOQ01000002.1"/>
</dbReference>
<evidence type="ECO:0000313" key="3">
    <source>
        <dbReference type="EMBL" id="SFG39924.1"/>
    </source>
</evidence>
<evidence type="ECO:0000256" key="1">
    <source>
        <dbReference type="SAM" id="Phobius"/>
    </source>
</evidence>
<protein>
    <submittedName>
        <fullName evidence="3">Flagellin N-terminal-like domain-containing protein</fullName>
    </submittedName>
</protein>
<sequence>MSPSGRPTPSLHQNRGVSPVVGAALMLVVVVLLAATFAVMAFGFADALREPTPQVAFETAYVADGAGNGGNGAYVNVSHVAGDVADGSTVYVRDESGNEIAWEDVWMGSSTISPGGYVHIDGHGTDGVLDPICEAGQTYYVVVEQSDGGSAVLREVTVPTKPTATSGC</sequence>
<name>A0A1I2RGY9_9EURY</name>
<dbReference type="STRING" id="553467.SAMN04488063_1918"/>
<reference evidence="4" key="1">
    <citation type="submission" date="2016-10" db="EMBL/GenBank/DDBJ databases">
        <authorList>
            <person name="Varghese N."/>
            <person name="Submissions S."/>
        </authorList>
    </citation>
    <scope>NUCLEOTIDE SEQUENCE [LARGE SCALE GENOMIC DNA]</scope>
    <source>
        <strain evidence="4">CGMCC 1.7739</strain>
    </source>
</reference>
<keyword evidence="3" id="KW-0282">Flagellum</keyword>
<dbReference type="InterPro" id="IPR013373">
    <property type="entry name" value="Flagellin/pilin_N_arc"/>
</dbReference>
<keyword evidence="1" id="KW-0472">Membrane</keyword>
<feature type="transmembrane region" description="Helical" evidence="1">
    <location>
        <begin position="20"/>
        <end position="44"/>
    </location>
</feature>
<organism evidence="3 4">
    <name type="scientific">Halopelagius inordinatus</name>
    <dbReference type="NCBI Taxonomy" id="553467"/>
    <lineage>
        <taxon>Archaea</taxon>
        <taxon>Methanobacteriati</taxon>
        <taxon>Methanobacteriota</taxon>
        <taxon>Stenosarchaea group</taxon>
        <taxon>Halobacteria</taxon>
        <taxon>Halobacteriales</taxon>
        <taxon>Haloferacaceae</taxon>
    </lineage>
</organism>
<dbReference type="AlphaFoldDB" id="A0A1I2RGY9"/>
<dbReference type="InterPro" id="IPR012859">
    <property type="entry name" value="Pilin_N_archaeal"/>
</dbReference>
<evidence type="ECO:0000259" key="2">
    <source>
        <dbReference type="Pfam" id="PF07790"/>
    </source>
</evidence>
<keyword evidence="1" id="KW-1133">Transmembrane helix</keyword>
<proteinExistence type="predicted"/>
<keyword evidence="3" id="KW-0969">Cilium</keyword>
<feature type="domain" description="Archaeal Type IV pilin N-terminal" evidence="2">
    <location>
        <begin position="15"/>
        <end position="92"/>
    </location>
</feature>
<keyword evidence="4" id="KW-1185">Reference proteome</keyword>